<dbReference type="InterPro" id="IPR000620">
    <property type="entry name" value="EamA_dom"/>
</dbReference>
<evidence type="ECO:0000256" key="5">
    <source>
        <dbReference type="SAM" id="Phobius"/>
    </source>
</evidence>
<dbReference type="Gene3D" id="1.10.3730.20">
    <property type="match status" value="1"/>
</dbReference>
<accession>A0A6J6E0Q4</accession>
<feature type="domain" description="EamA" evidence="6">
    <location>
        <begin position="27"/>
        <end position="153"/>
    </location>
</feature>
<feature type="transmembrane region" description="Helical" evidence="5">
    <location>
        <begin position="165"/>
        <end position="184"/>
    </location>
</feature>
<dbReference type="InterPro" id="IPR050638">
    <property type="entry name" value="AA-Vitamin_Transporters"/>
</dbReference>
<dbReference type="InterPro" id="IPR037185">
    <property type="entry name" value="EmrE-like"/>
</dbReference>
<comment type="subcellular location">
    <subcellularLocation>
        <location evidence="1">Membrane</location>
        <topology evidence="1">Multi-pass membrane protein</topology>
    </subcellularLocation>
</comment>
<gene>
    <name evidence="7" type="ORF">UFOPK1619_00805</name>
</gene>
<feature type="transmembrane region" description="Helical" evidence="5">
    <location>
        <begin position="196"/>
        <end position="216"/>
    </location>
</feature>
<protein>
    <submittedName>
        <fullName evidence="7">Unannotated protein</fullName>
    </submittedName>
</protein>
<dbReference type="SUPFAM" id="SSF103481">
    <property type="entry name" value="Multidrug resistance efflux transporter EmrE"/>
    <property type="match status" value="2"/>
</dbReference>
<name>A0A6J6E0Q4_9ZZZZ</name>
<feature type="transmembrane region" description="Helical" evidence="5">
    <location>
        <begin position="261"/>
        <end position="277"/>
    </location>
</feature>
<feature type="transmembrane region" description="Helical" evidence="5">
    <location>
        <begin position="283"/>
        <end position="300"/>
    </location>
</feature>
<feature type="transmembrane region" description="Helical" evidence="5">
    <location>
        <begin position="228"/>
        <end position="249"/>
    </location>
</feature>
<feature type="domain" description="EamA" evidence="6">
    <location>
        <begin position="167"/>
        <end position="299"/>
    </location>
</feature>
<feature type="transmembrane region" description="Helical" evidence="5">
    <location>
        <begin position="139"/>
        <end position="159"/>
    </location>
</feature>
<proteinExistence type="predicted"/>
<feature type="transmembrane region" description="Helical" evidence="5">
    <location>
        <begin position="108"/>
        <end position="130"/>
    </location>
</feature>
<keyword evidence="2 5" id="KW-0812">Transmembrane</keyword>
<evidence type="ECO:0000256" key="4">
    <source>
        <dbReference type="ARBA" id="ARBA00023136"/>
    </source>
</evidence>
<dbReference type="Pfam" id="PF00892">
    <property type="entry name" value="EamA"/>
    <property type="match status" value="2"/>
</dbReference>
<evidence type="ECO:0000259" key="6">
    <source>
        <dbReference type="Pfam" id="PF00892"/>
    </source>
</evidence>
<keyword evidence="3 5" id="KW-1133">Transmembrane helix</keyword>
<dbReference type="GO" id="GO:0016020">
    <property type="term" value="C:membrane"/>
    <property type="evidence" value="ECO:0007669"/>
    <property type="project" value="UniProtKB-SubCell"/>
</dbReference>
<dbReference type="AlphaFoldDB" id="A0A6J6E0Q4"/>
<sequence length="312" mass="32887">MSDDSQGVSTYAHWVDKRFLERLAPAIFVVLWSTGFIVARYGTKDAGPLTFLAIRTGIAALVLFGVSRLVREMRVSRKQLPVQLAVGVGMHAMYLGGVFVAINHGLPSGISALIAALHPVITSVLARVLLNERISQRQAIGIVLGLAGVIAVVIERGGAGDGVTAFALISMSVAVVGMSAGTLIQRKFAQGTPLLAGTAWQYLVTAALLGIGAIGFEGWDFTVTTRSMFSMAWAVGVLSIAAILIMLWLLRRQAASQVSSLFFLTPAFSTVEGAILFQEKLGVLSACGLVVALCGVWLATSTRGSVLTSPQK</sequence>
<dbReference type="EMBL" id="CAEZTI010000159">
    <property type="protein sequence ID" value="CAB4568775.1"/>
    <property type="molecule type" value="Genomic_DNA"/>
</dbReference>
<evidence type="ECO:0000256" key="3">
    <source>
        <dbReference type="ARBA" id="ARBA00022989"/>
    </source>
</evidence>
<feature type="transmembrane region" description="Helical" evidence="5">
    <location>
        <begin position="49"/>
        <end position="70"/>
    </location>
</feature>
<evidence type="ECO:0000256" key="2">
    <source>
        <dbReference type="ARBA" id="ARBA00022692"/>
    </source>
</evidence>
<evidence type="ECO:0000313" key="7">
    <source>
        <dbReference type="EMBL" id="CAB4568775.1"/>
    </source>
</evidence>
<keyword evidence="4 5" id="KW-0472">Membrane</keyword>
<organism evidence="7">
    <name type="scientific">freshwater metagenome</name>
    <dbReference type="NCBI Taxonomy" id="449393"/>
    <lineage>
        <taxon>unclassified sequences</taxon>
        <taxon>metagenomes</taxon>
        <taxon>ecological metagenomes</taxon>
    </lineage>
</organism>
<reference evidence="7" key="1">
    <citation type="submission" date="2020-05" db="EMBL/GenBank/DDBJ databases">
        <authorList>
            <person name="Chiriac C."/>
            <person name="Salcher M."/>
            <person name="Ghai R."/>
            <person name="Kavagutti S V."/>
        </authorList>
    </citation>
    <scope>NUCLEOTIDE SEQUENCE</scope>
</reference>
<evidence type="ECO:0000256" key="1">
    <source>
        <dbReference type="ARBA" id="ARBA00004141"/>
    </source>
</evidence>
<dbReference type="PANTHER" id="PTHR32322:SF2">
    <property type="entry name" value="EAMA DOMAIN-CONTAINING PROTEIN"/>
    <property type="match status" value="1"/>
</dbReference>
<feature type="transmembrane region" description="Helical" evidence="5">
    <location>
        <begin position="23"/>
        <end position="43"/>
    </location>
</feature>
<dbReference type="PANTHER" id="PTHR32322">
    <property type="entry name" value="INNER MEMBRANE TRANSPORTER"/>
    <property type="match status" value="1"/>
</dbReference>
<feature type="transmembrane region" description="Helical" evidence="5">
    <location>
        <begin position="82"/>
        <end position="102"/>
    </location>
</feature>